<gene>
    <name evidence="1" type="ORF">DRJ31_01770</name>
</gene>
<dbReference type="InterPro" id="IPR018247">
    <property type="entry name" value="EF_Hand_1_Ca_BS"/>
</dbReference>
<reference evidence="1 2" key="1">
    <citation type="submission" date="2018-06" db="EMBL/GenBank/DDBJ databases">
        <title>Extensive metabolic versatility and redundancy in microbially diverse, dynamic hydrothermal sediments.</title>
        <authorList>
            <person name="Dombrowski N."/>
            <person name="Teske A."/>
            <person name="Baker B.J."/>
        </authorList>
    </citation>
    <scope>NUCLEOTIDE SEQUENCE [LARGE SCALE GENOMIC DNA]</scope>
    <source>
        <strain evidence="1">B66_G16</strain>
    </source>
</reference>
<dbReference type="InterPro" id="IPR029058">
    <property type="entry name" value="AB_hydrolase_fold"/>
</dbReference>
<dbReference type="Proteomes" id="UP000278475">
    <property type="component" value="Unassembled WGS sequence"/>
</dbReference>
<dbReference type="EMBL" id="QMQV01000008">
    <property type="protein sequence ID" value="RLE50329.1"/>
    <property type="molecule type" value="Genomic_DNA"/>
</dbReference>
<evidence type="ECO:0000313" key="1">
    <source>
        <dbReference type="EMBL" id="RLE50329.1"/>
    </source>
</evidence>
<dbReference type="PROSITE" id="PS00018">
    <property type="entry name" value="EF_HAND_1"/>
    <property type="match status" value="1"/>
</dbReference>
<dbReference type="SUPFAM" id="SSF110296">
    <property type="entry name" value="Oligoxyloglucan reducing end-specific cellobiohydrolase"/>
    <property type="match status" value="2"/>
</dbReference>
<evidence type="ECO:0000313" key="2">
    <source>
        <dbReference type="Proteomes" id="UP000278475"/>
    </source>
</evidence>
<dbReference type="Gene3D" id="3.40.50.1820">
    <property type="entry name" value="alpha/beta hydrolase"/>
    <property type="match status" value="1"/>
</dbReference>
<comment type="caution">
    <text evidence="1">The sequence shown here is derived from an EMBL/GenBank/DDBJ whole genome shotgun (WGS) entry which is preliminary data.</text>
</comment>
<dbReference type="InterPro" id="IPR015943">
    <property type="entry name" value="WD40/YVTN_repeat-like_dom_sf"/>
</dbReference>
<protein>
    <recommendedName>
        <fullName evidence="3">Dockerin domain-containing protein</fullName>
    </recommendedName>
</protein>
<dbReference type="SUPFAM" id="SSF101898">
    <property type="entry name" value="NHL repeat"/>
    <property type="match status" value="1"/>
</dbReference>
<organism evidence="1 2">
    <name type="scientific">Thermoproteota archaeon</name>
    <dbReference type="NCBI Taxonomy" id="2056631"/>
    <lineage>
        <taxon>Archaea</taxon>
        <taxon>Thermoproteota</taxon>
    </lineage>
</organism>
<accession>A0A497ET03</accession>
<sequence length="1368" mass="152648">MSRKSLLITIAAITLTFSFLLPSSATCSEPLEYGPYNEQYFFYYIFWIPCKTAGDQGIAVKVLYPKQPRYEDGAPIAIFVAGGVKPGFLGFYSPDFNPYGMIWITFIFPGGRQVVNLPDYGEVVVNSGGTYDYRGNACFQALKAVIDFASGKIANTAGKKISDYVSYPVLTDNIGLYGSSYGGVTAILTLLKYGSELSNVKYVVFYESPATNFLTTTDLGRVGSDPDPEVDADGDGLPWNDFKNPNYQAETCNETWCYINFSTLRYDAALGFYLDNNGNGQLDYVGEPPLVSTDIDHSGAIESDEDFLLSYWSVVINGVERKAYSYLVTKAADELGLMSDVPEGVLRLDEAYDFWYMRDMGFHYNEIAENVSWIKVMQLGFLKEHMCPAPDYPNIVVNYNAFKKRGFWIRLNPDKAYLDNVTGRDVDWQDNDANIEINFDNIRDHVISDPILNGAERKLIEVASMLEMADRVYHNDWSANLDVVLTQAKPSIEEEVTEIPENVWVNIGPDGGDNYFVFVTSKHTVIAATANSAFRSTDGAATWSRITEENLIDIGFTAMAEVDGVLYAGVGVGRGLMVSYDDGYSWSKIELGVEELEGGELYDITSIAAVSTKQLYLGCKTLKAGSLEVVYEVIYDDQSSSWKVIEHKFPEELAFPAQQVVVKLRYDPDFHGEPVLFVSRYPDGLYIVKNLDGEWSWQKIFDGNTTAIEVALDQDVVYLGTYDDWIYRGVYEDGSWSWQRLNPLEGRESEFEVDTPPIISDVKVDPYNSNRIWWCSPGRLARVYPVTKEHVNLYGVGAWDPDGKRWLHSFVHYGWGTYVAIDRHGEGESPESFMVKIDGVVGAKIAYMPSYSFRCLLKTEDGGRTWRSSYNKLYGDCINEVSLLDRDPYPDGIAVLCVSGIELSYDYGESWDDDFDLNPGGARLCFPWRLIPLPQIYGYKITVDGVEYPLDLMVITGYPGPSPEEGTKRHGLIALSSSFIKSHRLSTAIHQGSMQLTSNPAVYGLAVEDCVVLTLQEAGVEVYNLTSRSSFISNMGLPSSCELYKIAYAKIGSDGWWVVSTYEGPPIHKLGENDHYFWFGPSRIYRAKNLLESREDTVWQQISQRYDGGIVSLNVNNQGELIALDASGKVLYCQDFTADNPSWKELQILLVEGGEPDYYTDMEVDWEDGVAFISTVGHQGPGVCYVSLEDIRSGVGALCCHSFNEGLYTRLIRNILWSPKEKYLFAGSWWSSVWRVKVNSSALLQKVGEQQLTITCQVSPQQVKAGKQVTISGQITPAVEGIPVQLKLTKPDGSISEVYVETSASGAFMHTFSPDMLGEWHVTVACGVSMHTASFTVAGVEVEVKADINGDGVVNWKDFKILKFLYGG</sequence>
<dbReference type="Gene3D" id="2.130.10.10">
    <property type="entry name" value="YVTN repeat-like/Quinoprotein amine dehydrogenase"/>
    <property type="match status" value="1"/>
</dbReference>
<name>A0A497ET03_9CREN</name>
<proteinExistence type="predicted"/>
<dbReference type="SUPFAM" id="SSF53474">
    <property type="entry name" value="alpha/beta-Hydrolases"/>
    <property type="match status" value="1"/>
</dbReference>
<evidence type="ECO:0008006" key="3">
    <source>
        <dbReference type="Google" id="ProtNLM"/>
    </source>
</evidence>